<dbReference type="InterPro" id="IPR059179">
    <property type="entry name" value="MLKL-like_MCAfunc"/>
</dbReference>
<organism evidence="2 3">
    <name type="scientific">Gymnopilus junonius</name>
    <name type="common">Spectacular rustgill mushroom</name>
    <name type="synonym">Gymnopilus spectabilis subsp. junonius</name>
    <dbReference type="NCBI Taxonomy" id="109634"/>
    <lineage>
        <taxon>Eukaryota</taxon>
        <taxon>Fungi</taxon>
        <taxon>Dikarya</taxon>
        <taxon>Basidiomycota</taxon>
        <taxon>Agaricomycotina</taxon>
        <taxon>Agaricomycetes</taxon>
        <taxon>Agaricomycetidae</taxon>
        <taxon>Agaricales</taxon>
        <taxon>Agaricineae</taxon>
        <taxon>Hymenogastraceae</taxon>
        <taxon>Gymnopilus</taxon>
    </lineage>
</organism>
<dbReference type="AlphaFoldDB" id="A0A9P5TNX9"/>
<dbReference type="OrthoDB" id="192148at2759"/>
<name>A0A9P5TNX9_GYMJU</name>
<evidence type="ECO:0000313" key="2">
    <source>
        <dbReference type="EMBL" id="KAF8903667.1"/>
    </source>
</evidence>
<proteinExistence type="predicted"/>
<evidence type="ECO:0000313" key="3">
    <source>
        <dbReference type="Proteomes" id="UP000724874"/>
    </source>
</evidence>
<protein>
    <submittedName>
        <fullName evidence="2">Uncharacterized protein</fullName>
    </submittedName>
</protein>
<keyword evidence="1" id="KW-0175">Coiled coil</keyword>
<sequence length="162" mass="19679">MVVTDLVVTLDDIRDFLLDQAKRSKTVRFIHTMTDRGKIIEYRQRLDDAIAKFEDIFKVSSHLNMNDAIYQLLRENKEMKEMLEQQKTEAMKILEKVEQEDERARQEQMLKDEKEKVMAKEQEELKDVKKHGVGMRKGRCKLSYRNVRERRKRKKIKRHWRN</sequence>
<evidence type="ECO:0000256" key="1">
    <source>
        <dbReference type="SAM" id="Coils"/>
    </source>
</evidence>
<gene>
    <name evidence="2" type="ORF">CPB84DRAFT_720236</name>
</gene>
<feature type="coiled-coil region" evidence="1">
    <location>
        <begin position="69"/>
        <end position="131"/>
    </location>
</feature>
<dbReference type="Proteomes" id="UP000724874">
    <property type="component" value="Unassembled WGS sequence"/>
</dbReference>
<keyword evidence="3" id="KW-1185">Reference proteome</keyword>
<dbReference type="EMBL" id="JADNYJ010000029">
    <property type="protein sequence ID" value="KAF8903667.1"/>
    <property type="molecule type" value="Genomic_DNA"/>
</dbReference>
<dbReference type="CDD" id="cd21037">
    <property type="entry name" value="MLKL_NTD"/>
    <property type="match status" value="1"/>
</dbReference>
<reference evidence="2" key="1">
    <citation type="submission" date="2020-11" db="EMBL/GenBank/DDBJ databases">
        <authorList>
            <consortium name="DOE Joint Genome Institute"/>
            <person name="Ahrendt S."/>
            <person name="Riley R."/>
            <person name="Andreopoulos W."/>
            <person name="LaButti K."/>
            <person name="Pangilinan J."/>
            <person name="Ruiz-duenas F.J."/>
            <person name="Barrasa J.M."/>
            <person name="Sanchez-Garcia M."/>
            <person name="Camarero S."/>
            <person name="Miyauchi S."/>
            <person name="Serrano A."/>
            <person name="Linde D."/>
            <person name="Babiker R."/>
            <person name="Drula E."/>
            <person name="Ayuso-Fernandez I."/>
            <person name="Pacheco R."/>
            <person name="Padilla G."/>
            <person name="Ferreira P."/>
            <person name="Barriuso J."/>
            <person name="Kellner H."/>
            <person name="Castanera R."/>
            <person name="Alfaro M."/>
            <person name="Ramirez L."/>
            <person name="Pisabarro A.G."/>
            <person name="Kuo A."/>
            <person name="Tritt A."/>
            <person name="Lipzen A."/>
            <person name="He G."/>
            <person name="Yan M."/>
            <person name="Ng V."/>
            <person name="Cullen D."/>
            <person name="Martin F."/>
            <person name="Rosso M.-N."/>
            <person name="Henrissat B."/>
            <person name="Hibbett D."/>
            <person name="Martinez A.T."/>
            <person name="Grigoriev I.V."/>
        </authorList>
    </citation>
    <scope>NUCLEOTIDE SEQUENCE</scope>
    <source>
        <strain evidence="2">AH 44721</strain>
    </source>
</reference>
<comment type="caution">
    <text evidence="2">The sequence shown here is derived from an EMBL/GenBank/DDBJ whole genome shotgun (WGS) entry which is preliminary data.</text>
</comment>
<accession>A0A9P5TNX9</accession>